<dbReference type="OrthoDB" id="6713141at2"/>
<keyword evidence="1" id="KW-1133">Transmembrane helix</keyword>
<dbReference type="STRING" id="1226327.SAMN05421732_10224"/>
<feature type="transmembrane region" description="Helical" evidence="1">
    <location>
        <begin position="95"/>
        <end position="115"/>
    </location>
</feature>
<accession>A0A1G6HJ47</accession>
<gene>
    <name evidence="2" type="ORF">SAMN05421732_10224</name>
</gene>
<keyword evidence="1" id="KW-0812">Transmembrane</keyword>
<evidence type="ECO:0000313" key="3">
    <source>
        <dbReference type="Proteomes" id="UP000243468"/>
    </source>
</evidence>
<dbReference type="AlphaFoldDB" id="A0A1G6HJ47"/>
<feature type="transmembrane region" description="Helical" evidence="1">
    <location>
        <begin position="14"/>
        <end position="33"/>
    </location>
</feature>
<protein>
    <submittedName>
        <fullName evidence="2">Uncharacterized protein</fullName>
    </submittedName>
</protein>
<dbReference type="EMBL" id="FMYO01000002">
    <property type="protein sequence ID" value="SDB94173.1"/>
    <property type="molecule type" value="Genomic_DNA"/>
</dbReference>
<name>A0A1G6HJ47_9GAMM</name>
<keyword evidence="1" id="KW-0472">Membrane</keyword>
<organism evidence="2 3">
    <name type="scientific">Acinetobacter kookii</name>
    <dbReference type="NCBI Taxonomy" id="1226327"/>
    <lineage>
        <taxon>Bacteria</taxon>
        <taxon>Pseudomonadati</taxon>
        <taxon>Pseudomonadota</taxon>
        <taxon>Gammaproteobacteria</taxon>
        <taxon>Moraxellales</taxon>
        <taxon>Moraxellaceae</taxon>
        <taxon>Acinetobacter</taxon>
    </lineage>
</organism>
<feature type="transmembrane region" description="Helical" evidence="1">
    <location>
        <begin position="69"/>
        <end position="89"/>
    </location>
</feature>
<dbReference type="RefSeq" id="WP_092818993.1">
    <property type="nucleotide sequence ID" value="NZ_BAABKJ010000001.1"/>
</dbReference>
<feature type="transmembrane region" description="Helical" evidence="1">
    <location>
        <begin position="39"/>
        <end position="57"/>
    </location>
</feature>
<evidence type="ECO:0000256" key="1">
    <source>
        <dbReference type="SAM" id="Phobius"/>
    </source>
</evidence>
<proteinExistence type="predicted"/>
<evidence type="ECO:0000313" key="2">
    <source>
        <dbReference type="EMBL" id="SDB94173.1"/>
    </source>
</evidence>
<sequence>MLEFWYSDQCSRQLKLMVCIATCVIVYLCSTVQQLSPMLTGISVGIGMGIHVLRALSLKIAADNPYKKGFAILVFIMPLMAIITLLSVLPTQHKLMLAIQAIGFAAIGLFILSTFPKRRFD</sequence>
<dbReference type="Proteomes" id="UP000243468">
    <property type="component" value="Unassembled WGS sequence"/>
</dbReference>
<keyword evidence="3" id="KW-1185">Reference proteome</keyword>
<reference evidence="3" key="1">
    <citation type="submission" date="2016-09" db="EMBL/GenBank/DDBJ databases">
        <authorList>
            <person name="Varghese N."/>
            <person name="Submissions S."/>
        </authorList>
    </citation>
    <scope>NUCLEOTIDE SEQUENCE [LARGE SCALE GENOMIC DNA]</scope>
    <source>
        <strain evidence="3">ANC 4667</strain>
    </source>
</reference>